<protein>
    <submittedName>
        <fullName evidence="2">Helix-turn-helix domain protein</fullName>
    </submittedName>
</protein>
<dbReference type="InterPro" id="IPR010982">
    <property type="entry name" value="Lambda_DNA-bd_dom_sf"/>
</dbReference>
<dbReference type="GO" id="GO:0003677">
    <property type="term" value="F:DNA binding"/>
    <property type="evidence" value="ECO:0007669"/>
    <property type="project" value="InterPro"/>
</dbReference>
<organism evidence="2">
    <name type="scientific">Siphoviridae sp. ctGdK3</name>
    <dbReference type="NCBI Taxonomy" id="2826222"/>
    <lineage>
        <taxon>Viruses</taxon>
        <taxon>Duplodnaviria</taxon>
        <taxon>Heunggongvirae</taxon>
        <taxon>Uroviricota</taxon>
        <taxon>Caudoviricetes</taxon>
    </lineage>
</organism>
<dbReference type="InterPro" id="IPR001387">
    <property type="entry name" value="Cro/C1-type_HTH"/>
</dbReference>
<proteinExistence type="predicted"/>
<evidence type="ECO:0000259" key="1">
    <source>
        <dbReference type="PROSITE" id="PS50943"/>
    </source>
</evidence>
<accession>A0A8S5MU44</accession>
<dbReference type="Gene3D" id="1.10.260.40">
    <property type="entry name" value="lambda repressor-like DNA-binding domains"/>
    <property type="match status" value="1"/>
</dbReference>
<dbReference type="SUPFAM" id="SSF47413">
    <property type="entry name" value="lambda repressor-like DNA-binding domains"/>
    <property type="match status" value="1"/>
</dbReference>
<name>A0A8S5MU44_9CAUD</name>
<dbReference type="CDD" id="cd00093">
    <property type="entry name" value="HTH_XRE"/>
    <property type="match status" value="1"/>
</dbReference>
<reference evidence="2" key="1">
    <citation type="journal article" date="2021" name="Proc. Natl. Acad. Sci. U.S.A.">
        <title>A Catalog of Tens of Thousands of Viruses from Human Metagenomes Reveals Hidden Associations with Chronic Diseases.</title>
        <authorList>
            <person name="Tisza M.J."/>
            <person name="Buck C.B."/>
        </authorList>
    </citation>
    <scope>NUCLEOTIDE SEQUENCE</scope>
    <source>
        <strain evidence="2">CtGdK3</strain>
    </source>
</reference>
<dbReference type="Pfam" id="PF01381">
    <property type="entry name" value="HTH_3"/>
    <property type="match status" value="1"/>
</dbReference>
<dbReference type="PROSITE" id="PS50943">
    <property type="entry name" value="HTH_CROC1"/>
    <property type="match status" value="1"/>
</dbReference>
<feature type="domain" description="HTH cro/C1-type" evidence="1">
    <location>
        <begin position="2"/>
        <end position="43"/>
    </location>
</feature>
<sequence>MEIAKKAGISWRAYQTYEAGDRIPKADTAKLIAKALGSTVEELF</sequence>
<evidence type="ECO:0000313" key="2">
    <source>
        <dbReference type="EMBL" id="DAD85865.1"/>
    </source>
</evidence>
<dbReference type="EMBL" id="BK014990">
    <property type="protein sequence ID" value="DAD85865.1"/>
    <property type="molecule type" value="Genomic_DNA"/>
</dbReference>